<dbReference type="EMBL" id="AP022574">
    <property type="protein sequence ID" value="BBX68526.1"/>
    <property type="molecule type" value="Genomic_DNA"/>
</dbReference>
<keyword evidence="12" id="KW-1185">Reference proteome</keyword>
<dbReference type="Proteomes" id="UP000466514">
    <property type="component" value="Chromosome"/>
</dbReference>
<evidence type="ECO:0000256" key="9">
    <source>
        <dbReference type="PIRSR" id="PIRSR600183-50"/>
    </source>
</evidence>
<keyword evidence="4 9" id="KW-0663">Pyridoxal phosphate</keyword>
<dbReference type="PRINTS" id="PR01182">
    <property type="entry name" value="ORNDCRBXLASE"/>
</dbReference>
<dbReference type="EC" id="4.1.1.17" evidence="7"/>
<proteinExistence type="inferred from homology"/>
<dbReference type="InterPro" id="IPR022644">
    <property type="entry name" value="De-COase2_N"/>
</dbReference>
<dbReference type="PANTHER" id="PTHR11482:SF6">
    <property type="entry name" value="ORNITHINE DECARBOXYLASE 1-RELATED"/>
    <property type="match status" value="1"/>
</dbReference>
<dbReference type="InterPro" id="IPR029066">
    <property type="entry name" value="PLP-binding_barrel"/>
</dbReference>
<dbReference type="SUPFAM" id="SSF51419">
    <property type="entry name" value="PLP-binding barrel"/>
    <property type="match status" value="1"/>
</dbReference>
<feature type="domain" description="Orn/DAP/Arg decarboxylase 2 N-terminal" evidence="10">
    <location>
        <begin position="39"/>
        <end position="271"/>
    </location>
</feature>
<comment type="catalytic activity">
    <reaction evidence="8">
        <text>L-ornithine + H(+) = putrescine + CO2</text>
        <dbReference type="Rhea" id="RHEA:22964"/>
        <dbReference type="ChEBI" id="CHEBI:15378"/>
        <dbReference type="ChEBI" id="CHEBI:16526"/>
        <dbReference type="ChEBI" id="CHEBI:46911"/>
        <dbReference type="ChEBI" id="CHEBI:326268"/>
        <dbReference type="EC" id="4.1.1.17"/>
    </reaction>
</comment>
<dbReference type="RefSeq" id="WP_163721928.1">
    <property type="nucleotide sequence ID" value="NZ_AP022574.1"/>
</dbReference>
<dbReference type="FunFam" id="3.20.20.10:FF:000008">
    <property type="entry name" value="Ornithine decarboxylase"/>
    <property type="match status" value="1"/>
</dbReference>
<reference evidence="11 12" key="1">
    <citation type="journal article" date="2019" name="Emerg. Microbes Infect.">
        <title>Comprehensive subspecies identification of 175 nontuberculous mycobacteria species based on 7547 genomic profiles.</title>
        <authorList>
            <person name="Matsumoto Y."/>
            <person name="Kinjo T."/>
            <person name="Motooka D."/>
            <person name="Nabeya D."/>
            <person name="Jung N."/>
            <person name="Uechi K."/>
            <person name="Horii T."/>
            <person name="Iida T."/>
            <person name="Fujita J."/>
            <person name="Nakamura S."/>
        </authorList>
    </citation>
    <scope>NUCLEOTIDE SEQUENCE [LARGE SCALE GENOMIC DNA]</scope>
    <source>
        <strain evidence="11 12">JCM 13323</strain>
    </source>
</reference>
<dbReference type="SUPFAM" id="SSF50621">
    <property type="entry name" value="Alanine racemase C-terminal domain-like"/>
    <property type="match status" value="1"/>
</dbReference>
<dbReference type="GO" id="GO:0033387">
    <property type="term" value="P:putrescine biosynthetic process from arginine, via ornithine"/>
    <property type="evidence" value="ECO:0007669"/>
    <property type="project" value="TreeGrafter"/>
</dbReference>
<evidence type="ECO:0000256" key="6">
    <source>
        <dbReference type="ARBA" id="ARBA00034115"/>
    </source>
</evidence>
<feature type="active site" description="Proton donor" evidence="9">
    <location>
        <position position="337"/>
    </location>
</feature>
<evidence type="ECO:0000256" key="4">
    <source>
        <dbReference type="ARBA" id="ARBA00022898"/>
    </source>
</evidence>
<dbReference type="PROSITE" id="PS00878">
    <property type="entry name" value="ODR_DC_2_1"/>
    <property type="match status" value="1"/>
</dbReference>
<accession>A0A7I7M920</accession>
<evidence type="ECO:0000256" key="1">
    <source>
        <dbReference type="ARBA" id="ARBA00001933"/>
    </source>
</evidence>
<evidence type="ECO:0000256" key="7">
    <source>
        <dbReference type="ARBA" id="ARBA00034138"/>
    </source>
</evidence>
<keyword evidence="3" id="KW-0210">Decarboxylase</keyword>
<keyword evidence="5" id="KW-0456">Lyase</keyword>
<protein>
    <recommendedName>
        <fullName evidence="7">ornithine decarboxylase</fullName>
        <ecNumber evidence="7">4.1.1.17</ecNumber>
    </recommendedName>
</protein>
<dbReference type="Gene3D" id="2.40.37.10">
    <property type="entry name" value="Lyase, Ornithine Decarboxylase, Chain A, domain 1"/>
    <property type="match status" value="1"/>
</dbReference>
<comment type="similarity">
    <text evidence="2">Belongs to the Orn/Lys/Arg decarboxylase class-II family.</text>
</comment>
<sequence length="385" mass="41643">MNPRRRSRLREDLRVNAARWAQLAATHGTPLLVLEPHLVARRLRQLQTALTGFEVHYAVKALPHPVVLSTIAICGGGFDVATRGEVDLLGRLGLPMHRSIHTNPIKKPADIDHAHAAGVRTFVVENAAEVQKFRGRPSDIELLVRLAFRNPTAKSDLSSKFGVVPAEAELLVKHVLAAGVRFAGFSFHVGSQSSSVEPYRRALQHTLGLVDHVQDTLGVPARVIDIGGGFPVSYREDEPPIGAVGAIVDEVLGPRREEFTLLCEPGRFLVADCMTLLSSVVGTAERDGQVWHYLDDGLYGSYSNVMTEDVHPPILALEELRRTDAALDAVTLAGPTCDSADVIARNYPMPALGIGDLVVSPMMGAYTTVTASRFNGIEPTPIVMG</sequence>
<dbReference type="CDD" id="cd00622">
    <property type="entry name" value="PLPDE_III_ODC"/>
    <property type="match status" value="1"/>
</dbReference>
<dbReference type="Gene3D" id="3.20.20.10">
    <property type="entry name" value="Alanine racemase"/>
    <property type="match status" value="1"/>
</dbReference>
<dbReference type="GO" id="GO:0005737">
    <property type="term" value="C:cytoplasm"/>
    <property type="evidence" value="ECO:0007669"/>
    <property type="project" value="TreeGrafter"/>
</dbReference>
<evidence type="ECO:0000313" key="12">
    <source>
        <dbReference type="Proteomes" id="UP000466514"/>
    </source>
</evidence>
<dbReference type="KEGG" id="mpsc:MPSYJ_19870"/>
<dbReference type="PANTHER" id="PTHR11482">
    <property type="entry name" value="ARGININE/DIAMINOPIMELATE/ORNITHINE DECARBOXYLASE"/>
    <property type="match status" value="1"/>
</dbReference>
<dbReference type="InterPro" id="IPR002433">
    <property type="entry name" value="Orn_de-COase"/>
</dbReference>
<evidence type="ECO:0000256" key="5">
    <source>
        <dbReference type="ARBA" id="ARBA00023239"/>
    </source>
</evidence>
<evidence type="ECO:0000256" key="8">
    <source>
        <dbReference type="ARBA" id="ARBA00049127"/>
    </source>
</evidence>
<evidence type="ECO:0000259" key="10">
    <source>
        <dbReference type="Pfam" id="PF02784"/>
    </source>
</evidence>
<comment type="cofactor">
    <cofactor evidence="1 9">
        <name>pyridoxal 5'-phosphate</name>
        <dbReference type="ChEBI" id="CHEBI:597326"/>
    </cofactor>
</comment>
<name>A0A7I7M920_9MYCO</name>
<dbReference type="InterPro" id="IPR000183">
    <property type="entry name" value="Orn/DAP/Arg_de-COase"/>
</dbReference>
<organism evidence="11 12">
    <name type="scientific">Mycolicibacterium psychrotolerans</name>
    <dbReference type="NCBI Taxonomy" id="216929"/>
    <lineage>
        <taxon>Bacteria</taxon>
        <taxon>Bacillati</taxon>
        <taxon>Actinomycetota</taxon>
        <taxon>Actinomycetes</taxon>
        <taxon>Mycobacteriales</taxon>
        <taxon>Mycobacteriaceae</taxon>
        <taxon>Mycolicibacterium</taxon>
    </lineage>
</organism>
<dbReference type="AlphaFoldDB" id="A0A7I7M920"/>
<feature type="modified residue" description="N6-(pyridoxal phosphate)lysine" evidence="9">
    <location>
        <position position="60"/>
    </location>
</feature>
<evidence type="ECO:0000256" key="2">
    <source>
        <dbReference type="ARBA" id="ARBA00008872"/>
    </source>
</evidence>
<evidence type="ECO:0000256" key="3">
    <source>
        <dbReference type="ARBA" id="ARBA00022793"/>
    </source>
</evidence>
<dbReference type="Pfam" id="PF02784">
    <property type="entry name" value="Orn_Arg_deC_N"/>
    <property type="match status" value="1"/>
</dbReference>
<dbReference type="InterPro" id="IPR022653">
    <property type="entry name" value="De-COase2_pyr-phos_BS"/>
</dbReference>
<comment type="pathway">
    <text evidence="6">Amine and polyamine biosynthesis; putrescine biosynthesis via L-ornithine pathway; putrescine from L-ornithine: step 1/1.</text>
</comment>
<gene>
    <name evidence="11" type="ORF">MPSYJ_19870</name>
</gene>
<evidence type="ECO:0000313" key="11">
    <source>
        <dbReference type="EMBL" id="BBX68526.1"/>
    </source>
</evidence>
<dbReference type="PRINTS" id="PR01179">
    <property type="entry name" value="ODADCRBXLASE"/>
</dbReference>
<dbReference type="InterPro" id="IPR009006">
    <property type="entry name" value="Ala_racemase/Decarboxylase_C"/>
</dbReference>
<dbReference type="GO" id="GO:0004586">
    <property type="term" value="F:ornithine decarboxylase activity"/>
    <property type="evidence" value="ECO:0007669"/>
    <property type="project" value="UniProtKB-EC"/>
</dbReference>